<protein>
    <submittedName>
        <fullName evidence="1">Uncharacterized protein</fullName>
    </submittedName>
</protein>
<organism evidence="1 2">
    <name type="scientific">Skermanella aerolata</name>
    <dbReference type="NCBI Taxonomy" id="393310"/>
    <lineage>
        <taxon>Bacteria</taxon>
        <taxon>Pseudomonadati</taxon>
        <taxon>Pseudomonadota</taxon>
        <taxon>Alphaproteobacteria</taxon>
        <taxon>Rhodospirillales</taxon>
        <taxon>Azospirillaceae</taxon>
        <taxon>Skermanella</taxon>
    </lineage>
</organism>
<evidence type="ECO:0000313" key="2">
    <source>
        <dbReference type="Proteomes" id="UP000321523"/>
    </source>
</evidence>
<gene>
    <name evidence="1" type="ORF">SAE02_61670</name>
</gene>
<dbReference type="AlphaFoldDB" id="A0A512E011"/>
<keyword evidence="2" id="KW-1185">Reference proteome</keyword>
<accession>A0A512E011</accession>
<dbReference type="EMBL" id="BJYZ01000034">
    <property type="protein sequence ID" value="GEO42019.1"/>
    <property type="molecule type" value="Genomic_DNA"/>
</dbReference>
<reference evidence="1 2" key="1">
    <citation type="submission" date="2019-07" db="EMBL/GenBank/DDBJ databases">
        <title>Whole genome shotgun sequence of Skermanella aerolata NBRC 106429.</title>
        <authorList>
            <person name="Hosoyama A."/>
            <person name="Uohara A."/>
            <person name="Ohji S."/>
            <person name="Ichikawa N."/>
        </authorList>
    </citation>
    <scope>NUCLEOTIDE SEQUENCE [LARGE SCALE GENOMIC DNA]</scope>
    <source>
        <strain evidence="1 2">NBRC 106429</strain>
    </source>
</reference>
<dbReference type="RefSeq" id="WP_147041036.1">
    <property type="nucleotide sequence ID" value="NZ_BJYZ01000034.1"/>
</dbReference>
<sequence>MPTLYRLVARCFILSALLVYIFVDLNEAKEYALHKELSKIKEEVQKRNALPVEIAEFKQSIDKLVSDPKMTDAERARVLEIGKALLEYKTDQ</sequence>
<comment type="caution">
    <text evidence="1">The sequence shown here is derived from an EMBL/GenBank/DDBJ whole genome shotgun (WGS) entry which is preliminary data.</text>
</comment>
<name>A0A512E011_9PROT</name>
<dbReference type="Proteomes" id="UP000321523">
    <property type="component" value="Unassembled WGS sequence"/>
</dbReference>
<proteinExistence type="predicted"/>
<evidence type="ECO:0000313" key="1">
    <source>
        <dbReference type="EMBL" id="GEO42019.1"/>
    </source>
</evidence>